<evidence type="ECO:0000313" key="2">
    <source>
        <dbReference type="EMBL" id="KAF5559203.1"/>
    </source>
</evidence>
<gene>
    <name evidence="2" type="ORF">FMEXI_76</name>
</gene>
<evidence type="ECO:0000259" key="1">
    <source>
        <dbReference type="Pfam" id="PF01738"/>
    </source>
</evidence>
<protein>
    <submittedName>
        <fullName evidence="2">Dienelactone hydrolase</fullName>
    </submittedName>
</protein>
<name>A0A8H5JRT9_9HYPO</name>
<dbReference type="SUPFAM" id="SSF53474">
    <property type="entry name" value="alpha/beta-Hydrolases"/>
    <property type="match status" value="1"/>
</dbReference>
<feature type="domain" description="Dienelactone hydrolase" evidence="1">
    <location>
        <begin position="138"/>
        <end position="238"/>
    </location>
</feature>
<dbReference type="PANTHER" id="PTHR17630">
    <property type="entry name" value="DIENELACTONE HYDROLASE"/>
    <property type="match status" value="1"/>
</dbReference>
<keyword evidence="2" id="KW-0378">Hydrolase</keyword>
<dbReference type="GO" id="GO:0016787">
    <property type="term" value="F:hydrolase activity"/>
    <property type="evidence" value="ECO:0007669"/>
    <property type="project" value="UniProtKB-KW"/>
</dbReference>
<dbReference type="InterPro" id="IPR002925">
    <property type="entry name" value="Dienelactn_hydro"/>
</dbReference>
<dbReference type="AlphaFoldDB" id="A0A8H5JRT9"/>
<dbReference type="Gene3D" id="3.40.50.1820">
    <property type="entry name" value="alpha/beta hydrolase"/>
    <property type="match status" value="1"/>
</dbReference>
<comment type="caution">
    <text evidence="2">The sequence shown here is derived from an EMBL/GenBank/DDBJ whole genome shotgun (WGS) entry which is preliminary data.</text>
</comment>
<dbReference type="Proteomes" id="UP000522262">
    <property type="component" value="Unassembled WGS sequence"/>
</dbReference>
<proteinExistence type="predicted"/>
<accession>A0A8H5JRT9</accession>
<evidence type="ECO:0000313" key="3">
    <source>
        <dbReference type="Proteomes" id="UP000522262"/>
    </source>
</evidence>
<keyword evidence="3" id="KW-1185">Reference proteome</keyword>
<dbReference type="EMBL" id="JAAOAM010000003">
    <property type="protein sequence ID" value="KAF5559203.1"/>
    <property type="molecule type" value="Genomic_DNA"/>
</dbReference>
<sequence length="245" mass="27372">MSCFECFAGHSRNGLPTGQVKELFGRLTYVASPPDDKPVKGIIVIVPDAFRWEFVNSRLLADQYALNGDFLVYLPDFMDGRPAPVWLLDIVGPLTDTAISWNWIWKPWYFAQTIYGMAPFFYYNGLAASWPRIRSFFEALRFCWGGKPVLTLAHPESITKDGMPLVDAVFTGHPSGMSLPGDAEPIIKPVSVAIGDRDIVTSMSQVNVMKEAWKDLKTPTEVVVYAGAGHGFCVRVDEKNENLFQ</sequence>
<dbReference type="PANTHER" id="PTHR17630:SF105">
    <property type="entry name" value="DIENELACTONE HYDROLASE FAMILY PROTEIN (AFU_ORTHOLOGUE AFUA_4G08790)"/>
    <property type="match status" value="1"/>
</dbReference>
<dbReference type="InterPro" id="IPR029058">
    <property type="entry name" value="AB_hydrolase_fold"/>
</dbReference>
<dbReference type="Pfam" id="PF01738">
    <property type="entry name" value="DLH"/>
    <property type="match status" value="1"/>
</dbReference>
<organism evidence="2 3">
    <name type="scientific">Fusarium mexicanum</name>
    <dbReference type="NCBI Taxonomy" id="751941"/>
    <lineage>
        <taxon>Eukaryota</taxon>
        <taxon>Fungi</taxon>
        <taxon>Dikarya</taxon>
        <taxon>Ascomycota</taxon>
        <taxon>Pezizomycotina</taxon>
        <taxon>Sordariomycetes</taxon>
        <taxon>Hypocreomycetidae</taxon>
        <taxon>Hypocreales</taxon>
        <taxon>Nectriaceae</taxon>
        <taxon>Fusarium</taxon>
        <taxon>Fusarium fujikuroi species complex</taxon>
    </lineage>
</organism>
<reference evidence="2 3" key="1">
    <citation type="submission" date="2020-05" db="EMBL/GenBank/DDBJ databases">
        <title>Identification and distribution of gene clusters putatively required for synthesis of sphingolipid metabolism inhibitors in phylogenetically diverse species of the filamentous fungus Fusarium.</title>
        <authorList>
            <person name="Kim H.-S."/>
            <person name="Busman M."/>
            <person name="Brown D.W."/>
            <person name="Divon H."/>
            <person name="Uhlig S."/>
            <person name="Proctor R.H."/>
        </authorList>
    </citation>
    <scope>NUCLEOTIDE SEQUENCE [LARGE SCALE GENOMIC DNA]</scope>
    <source>
        <strain evidence="2 3">NRRL 53147</strain>
    </source>
</reference>